<dbReference type="InterPro" id="IPR002759">
    <property type="entry name" value="Pop5/Rpp14/Rnp2-like"/>
</dbReference>
<feature type="region of interest" description="Disordered" evidence="4">
    <location>
        <begin position="66"/>
        <end position="89"/>
    </location>
</feature>
<dbReference type="GO" id="GO:0030677">
    <property type="term" value="C:ribonuclease P complex"/>
    <property type="evidence" value="ECO:0007669"/>
    <property type="project" value="InterPro"/>
</dbReference>
<gene>
    <name evidence="6" type="ORF">AXG93_4908s1010</name>
</gene>
<dbReference type="EMBL" id="LVLJ01001369">
    <property type="protein sequence ID" value="OAE30036.1"/>
    <property type="molecule type" value="Genomic_DNA"/>
</dbReference>
<dbReference type="Proteomes" id="UP000077202">
    <property type="component" value="Unassembled WGS sequence"/>
</dbReference>
<dbReference type="InterPro" id="IPR000210">
    <property type="entry name" value="BTB/POZ_dom"/>
</dbReference>
<dbReference type="PROSITE" id="PS50097">
    <property type="entry name" value="BTB"/>
    <property type="match status" value="1"/>
</dbReference>
<accession>A0A176WD46</accession>
<name>A0A176WD46_MARPO</name>
<comment type="caution">
    <text evidence="6">The sequence shown here is derived from an EMBL/GenBank/DDBJ whole genome shotgun (WGS) entry which is preliminary data.</text>
</comment>
<dbReference type="SMART" id="SM00225">
    <property type="entry name" value="BTB"/>
    <property type="match status" value="1"/>
</dbReference>
<sequence length="627" mass="70229">MAVLPGCERGREYGIGDIGTHPLTLESEAVPPEIIEVTHSSRAVMRSCGIAKYRWNEPPRAQLCPREEWPDGRNRLTSPQRAMSKKKAGARHHQEYSFLRLSLLPNHGLSKVTGQTILDILDAALTGMYGVIGGAVPHDLVSFGENSNTAIIRCKQRDEAKIWAATTVLTQYKGSSFQLQVLESSSSIAVPTDTEESSSDVIVRLRTVDGKDDWLYCHSSILCEHSKYFAARLSDDWPTYHLLDSRNCIELFCSESDVDHHITLLRLLYAKEETLADMWHNVKNALGILKVATKLGCDGMVDKCMQYLEAVPWEENEEEEILKTLPMLGSSMFPVLARIQPVDAEAVRNVFISAIRVATLPERKSSEALENFPSELKAAAQEQVEYMLVEDEDAPLLVADESVKIELKKCFSELFEGFKLELTALLPEVVTEGDLTDEFVLEKVSDLAWAARVLPRVGLLHEMVIRWVETSEYLLKVLSDDRSKETFWETKFKVVDLTSKVLEAVGYGNVILPAEQRTHLVKLWLPYIREIKPLLDANFMSGKLSQRMDGDLSQTIELAFVSLILSLPSSDQADILADWLKTEQARYPDLTEAFEVWCFRSKSAKRRFNADVSGAGTAPISSSGCAI</sequence>
<evidence type="ECO:0000256" key="2">
    <source>
        <dbReference type="ARBA" id="ARBA00010800"/>
    </source>
</evidence>
<dbReference type="SUPFAM" id="SSF160350">
    <property type="entry name" value="Rnp2-like"/>
    <property type="match status" value="1"/>
</dbReference>
<proteinExistence type="inferred from homology"/>
<evidence type="ECO:0000259" key="5">
    <source>
        <dbReference type="PROSITE" id="PS50097"/>
    </source>
</evidence>
<dbReference type="CDD" id="cd18186">
    <property type="entry name" value="BTB_POZ_ZBTB_KLHL-like"/>
    <property type="match status" value="1"/>
</dbReference>
<dbReference type="InterPro" id="IPR038085">
    <property type="entry name" value="Rnp2-like_sf"/>
</dbReference>
<dbReference type="PANTHER" id="PTHR31060">
    <property type="entry name" value="OSJNBA0011J08.25 PROTEIN-RELATED"/>
    <property type="match status" value="1"/>
</dbReference>
<dbReference type="UniPathway" id="UPA00143"/>
<dbReference type="Pfam" id="PF00651">
    <property type="entry name" value="BTB"/>
    <property type="match status" value="1"/>
</dbReference>
<comment type="similarity">
    <text evidence="2">Belongs to the eukaryotic/archaeal RNase P protein component 2 family.</text>
</comment>
<comment type="pathway">
    <text evidence="1">Protein modification; protein ubiquitination.</text>
</comment>
<keyword evidence="7" id="KW-1185">Reference proteome</keyword>
<keyword evidence="3" id="KW-0819">tRNA processing</keyword>
<dbReference type="GO" id="GO:0001682">
    <property type="term" value="P:tRNA 5'-leader removal"/>
    <property type="evidence" value="ECO:0007669"/>
    <property type="project" value="InterPro"/>
</dbReference>
<evidence type="ECO:0000313" key="6">
    <source>
        <dbReference type="EMBL" id="OAE30036.1"/>
    </source>
</evidence>
<evidence type="ECO:0000256" key="1">
    <source>
        <dbReference type="ARBA" id="ARBA00004906"/>
    </source>
</evidence>
<dbReference type="GO" id="GO:0016567">
    <property type="term" value="P:protein ubiquitination"/>
    <property type="evidence" value="ECO:0007669"/>
    <property type="project" value="UniProtKB-UniPathway"/>
</dbReference>
<evidence type="ECO:0000256" key="3">
    <source>
        <dbReference type="ARBA" id="ARBA00022694"/>
    </source>
</evidence>
<dbReference type="PANTHER" id="PTHR31060:SF30">
    <property type="entry name" value="OS07G0668800 PROTEIN"/>
    <property type="match status" value="1"/>
</dbReference>
<dbReference type="Gene3D" id="3.30.70.3250">
    <property type="entry name" value="Ribonuclease P, Pop5 subunit"/>
    <property type="match status" value="1"/>
</dbReference>
<organism evidence="6 7">
    <name type="scientific">Marchantia polymorpha subsp. ruderalis</name>
    <dbReference type="NCBI Taxonomy" id="1480154"/>
    <lineage>
        <taxon>Eukaryota</taxon>
        <taxon>Viridiplantae</taxon>
        <taxon>Streptophyta</taxon>
        <taxon>Embryophyta</taxon>
        <taxon>Marchantiophyta</taxon>
        <taxon>Marchantiopsida</taxon>
        <taxon>Marchantiidae</taxon>
        <taxon>Marchantiales</taxon>
        <taxon>Marchantiaceae</taxon>
        <taxon>Marchantia</taxon>
    </lineage>
</organism>
<dbReference type="InterPro" id="IPR038920">
    <property type="entry name" value="At3g05675-like"/>
</dbReference>
<dbReference type="InterPro" id="IPR011333">
    <property type="entry name" value="SKP1/BTB/POZ_sf"/>
</dbReference>
<evidence type="ECO:0000256" key="4">
    <source>
        <dbReference type="SAM" id="MobiDB-lite"/>
    </source>
</evidence>
<dbReference type="Pfam" id="PF01900">
    <property type="entry name" value="RNase_P_Rpp14"/>
    <property type="match status" value="1"/>
</dbReference>
<dbReference type="AlphaFoldDB" id="A0A176WD46"/>
<dbReference type="Gene3D" id="3.30.710.10">
    <property type="entry name" value="Potassium Channel Kv1.1, Chain A"/>
    <property type="match status" value="1"/>
</dbReference>
<dbReference type="SUPFAM" id="SSF54695">
    <property type="entry name" value="POZ domain"/>
    <property type="match status" value="1"/>
</dbReference>
<feature type="domain" description="BTB" evidence="5">
    <location>
        <begin position="199"/>
        <end position="277"/>
    </location>
</feature>
<evidence type="ECO:0000313" key="7">
    <source>
        <dbReference type="Proteomes" id="UP000077202"/>
    </source>
</evidence>
<protein>
    <recommendedName>
        <fullName evidence="5">BTB domain-containing protein</fullName>
    </recommendedName>
</protein>
<reference evidence="6" key="1">
    <citation type="submission" date="2016-03" db="EMBL/GenBank/DDBJ databases">
        <title>Mechanisms controlling the formation of the plant cell surface in tip-growing cells are functionally conserved among land plants.</title>
        <authorList>
            <person name="Honkanen S."/>
            <person name="Jones V.A."/>
            <person name="Morieri G."/>
            <person name="Champion C."/>
            <person name="Hetherington A.J."/>
            <person name="Kelly S."/>
            <person name="Saint-Marcoux D."/>
            <person name="Proust H."/>
            <person name="Prescott H."/>
            <person name="Dolan L."/>
        </authorList>
    </citation>
    <scope>NUCLEOTIDE SEQUENCE [LARGE SCALE GENOMIC DNA]</scope>
    <source>
        <tissue evidence="6">Whole gametophyte</tissue>
    </source>
</reference>